<dbReference type="PROSITE" id="PS00346">
    <property type="entry name" value="ETS_DOMAIN_2"/>
    <property type="match status" value="1"/>
</dbReference>
<feature type="non-terminal residue" evidence="9">
    <location>
        <position position="1"/>
    </location>
</feature>
<evidence type="ECO:0000256" key="1">
    <source>
        <dbReference type="ARBA" id="ARBA00004123"/>
    </source>
</evidence>
<dbReference type="InterPro" id="IPR036390">
    <property type="entry name" value="WH_DNA-bd_sf"/>
</dbReference>
<dbReference type="Pfam" id="PF00178">
    <property type="entry name" value="Ets"/>
    <property type="match status" value="1"/>
</dbReference>
<evidence type="ECO:0000256" key="6">
    <source>
        <dbReference type="SAM" id="MobiDB-lite"/>
    </source>
</evidence>
<dbReference type="PRINTS" id="PR00454">
    <property type="entry name" value="ETSDOMAIN"/>
</dbReference>
<evidence type="ECO:0000313" key="9">
    <source>
        <dbReference type="EMBL" id="VEN62428.1"/>
    </source>
</evidence>
<dbReference type="PROSITE" id="PS00345">
    <property type="entry name" value="ETS_DOMAIN_1"/>
    <property type="match status" value="1"/>
</dbReference>
<dbReference type="Gene3D" id="1.10.150.50">
    <property type="entry name" value="Transcription Factor, Ets-1"/>
    <property type="match status" value="1"/>
</dbReference>
<feature type="region of interest" description="Disordered" evidence="6">
    <location>
        <begin position="507"/>
        <end position="549"/>
    </location>
</feature>
<dbReference type="FunFam" id="1.10.10.10:FF:000220">
    <property type="entry name" value="SAM pointed domain-containing Ets transcription factor"/>
    <property type="match status" value="1"/>
</dbReference>
<evidence type="ECO:0000256" key="3">
    <source>
        <dbReference type="ARBA" id="ARBA00023125"/>
    </source>
</evidence>
<gene>
    <name evidence="9" type="ORF">CALMAC_LOCUS19546</name>
</gene>
<dbReference type="GO" id="GO:0000981">
    <property type="term" value="F:DNA-binding transcription factor activity, RNA polymerase II-specific"/>
    <property type="evidence" value="ECO:0007669"/>
    <property type="project" value="TreeGrafter"/>
</dbReference>
<evidence type="ECO:0000256" key="4">
    <source>
        <dbReference type="ARBA" id="ARBA00023242"/>
    </source>
</evidence>
<feature type="domain" description="ETS" evidence="7">
    <location>
        <begin position="554"/>
        <end position="637"/>
    </location>
</feature>
<comment type="similarity">
    <text evidence="2 5">Belongs to the ETS family.</text>
</comment>
<dbReference type="PROSITE" id="PS51433">
    <property type="entry name" value="PNT"/>
    <property type="match status" value="1"/>
</dbReference>
<reference evidence="9 10" key="1">
    <citation type="submission" date="2019-01" db="EMBL/GenBank/DDBJ databases">
        <authorList>
            <person name="Sayadi A."/>
        </authorList>
    </citation>
    <scope>NUCLEOTIDE SEQUENCE [LARGE SCALE GENOMIC DNA]</scope>
</reference>
<organism evidence="9 10">
    <name type="scientific">Callosobruchus maculatus</name>
    <name type="common">Southern cowpea weevil</name>
    <name type="synonym">Pulse bruchid</name>
    <dbReference type="NCBI Taxonomy" id="64391"/>
    <lineage>
        <taxon>Eukaryota</taxon>
        <taxon>Metazoa</taxon>
        <taxon>Ecdysozoa</taxon>
        <taxon>Arthropoda</taxon>
        <taxon>Hexapoda</taxon>
        <taxon>Insecta</taxon>
        <taxon>Pterygota</taxon>
        <taxon>Neoptera</taxon>
        <taxon>Endopterygota</taxon>
        <taxon>Coleoptera</taxon>
        <taxon>Polyphaga</taxon>
        <taxon>Cucujiformia</taxon>
        <taxon>Chrysomeloidea</taxon>
        <taxon>Chrysomelidae</taxon>
        <taxon>Bruchinae</taxon>
        <taxon>Bruchini</taxon>
        <taxon>Callosobruchus</taxon>
    </lineage>
</organism>
<dbReference type="OrthoDB" id="5961210at2759"/>
<feature type="domain" description="PNT" evidence="8">
    <location>
        <begin position="416"/>
        <end position="500"/>
    </location>
</feature>
<evidence type="ECO:0000259" key="8">
    <source>
        <dbReference type="PROSITE" id="PS51433"/>
    </source>
</evidence>
<dbReference type="PANTHER" id="PTHR11849:SF182">
    <property type="entry name" value="SAM POINTED DOMAIN-CONTAINING ETS TRANSCRIPTION FACTOR"/>
    <property type="match status" value="1"/>
</dbReference>
<evidence type="ECO:0000256" key="2">
    <source>
        <dbReference type="ARBA" id="ARBA00005562"/>
    </source>
</evidence>
<keyword evidence="3 5" id="KW-0238">DNA-binding</keyword>
<dbReference type="InterPro" id="IPR036388">
    <property type="entry name" value="WH-like_DNA-bd_sf"/>
</dbReference>
<feature type="region of interest" description="Disordered" evidence="6">
    <location>
        <begin position="224"/>
        <end position="245"/>
    </location>
</feature>
<dbReference type="PROSITE" id="PS50061">
    <property type="entry name" value="ETS_DOMAIN_3"/>
    <property type="match status" value="1"/>
</dbReference>
<dbReference type="InterPro" id="IPR013761">
    <property type="entry name" value="SAM/pointed_sf"/>
</dbReference>
<dbReference type="Proteomes" id="UP000410492">
    <property type="component" value="Unassembled WGS sequence"/>
</dbReference>
<keyword evidence="4 5" id="KW-0539">Nucleus</keyword>
<evidence type="ECO:0000259" key="7">
    <source>
        <dbReference type="PROSITE" id="PS50061"/>
    </source>
</evidence>
<sequence length="642" mass="73006">QYHQTRKTRTDRWQGCVFHFQRRRSRPSATLRVRQRSSAVLSRSLRSIFVIRLFLLICLCRVTSQSVDKVPRYARNSLESMVLSAAGDMDSMDETMPQTVPSAGFTPPCDYSNFAENFDLSLLPGGDQPVSPSTQFYPQSPPLTEKQIAQIKIFTSFHSEACAEDSKTDAILGLDLNNLLAEESNNKKYSNIYLELPNSKSYPGSPSQHSTGLLSPNDQFTSYRSGEHNFYPSSPEQSLYTASPGSVYSTSPCREDYLQIKTEYSKSTSPLPDFSPFKIKEEANIYPTSPSSYCSASPEHQANVLDLLETNTLETQIKQESTVDFTDILQGFQDTDTLRQLLEEDIKQAKSEKPKDHQLLREVLKDTSFQKKFNIKPFDFGFLETEIKMEEQESEQTDLYNASENIEPVLNLAIEQMRKDVDNTCATLGISTDPAQWDTSSVLSWIRWTSRQFNLPEPSAEQWDMPGSSLVTLTEEDFARRAPQAGMILHAQLEIWKAAYSEEQLGVNWRPETTSSNASSGDVSDDEEEETAPQPSPEAASKPSTSTTRSGSHIHLWQFLKELLASPQTYGSCIRWLDRTKGIFKIEDSVKVARLWGKRKNRPAMNYDKLSRSIRQYYKKGIMKKTERSQRLVYQFCHPYCL</sequence>
<dbReference type="GO" id="GO:0030154">
    <property type="term" value="P:cell differentiation"/>
    <property type="evidence" value="ECO:0007669"/>
    <property type="project" value="TreeGrafter"/>
</dbReference>
<evidence type="ECO:0008006" key="11">
    <source>
        <dbReference type="Google" id="ProtNLM"/>
    </source>
</evidence>
<evidence type="ECO:0000256" key="5">
    <source>
        <dbReference type="RuleBase" id="RU004019"/>
    </source>
</evidence>
<dbReference type="SMART" id="SM00413">
    <property type="entry name" value="ETS"/>
    <property type="match status" value="1"/>
</dbReference>
<comment type="subcellular location">
    <subcellularLocation>
        <location evidence="1 5">Nucleus</location>
    </subcellularLocation>
</comment>
<dbReference type="InterPro" id="IPR000418">
    <property type="entry name" value="Ets_dom"/>
</dbReference>
<dbReference type="InterPro" id="IPR003118">
    <property type="entry name" value="Pointed_dom"/>
</dbReference>
<evidence type="ECO:0000313" key="10">
    <source>
        <dbReference type="Proteomes" id="UP000410492"/>
    </source>
</evidence>
<dbReference type="GO" id="GO:0005634">
    <property type="term" value="C:nucleus"/>
    <property type="evidence" value="ECO:0007669"/>
    <property type="project" value="UniProtKB-SubCell"/>
</dbReference>
<dbReference type="InterPro" id="IPR046328">
    <property type="entry name" value="ETS_fam"/>
</dbReference>
<keyword evidence="10" id="KW-1185">Reference proteome</keyword>
<proteinExistence type="inferred from homology"/>
<dbReference type="SUPFAM" id="SSF46785">
    <property type="entry name" value="Winged helix' DNA-binding domain"/>
    <property type="match status" value="1"/>
</dbReference>
<accession>A0A653DQD6</accession>
<protein>
    <recommendedName>
        <fullName evidence="11">ETS domain-containing protein</fullName>
    </recommendedName>
</protein>
<dbReference type="SUPFAM" id="SSF47769">
    <property type="entry name" value="SAM/Pointed domain"/>
    <property type="match status" value="1"/>
</dbReference>
<dbReference type="SMART" id="SM00251">
    <property type="entry name" value="SAM_PNT"/>
    <property type="match status" value="1"/>
</dbReference>
<name>A0A653DQD6_CALMS</name>
<dbReference type="PANTHER" id="PTHR11849">
    <property type="entry name" value="ETS"/>
    <property type="match status" value="1"/>
</dbReference>
<feature type="compositionally biased region" description="Polar residues" evidence="6">
    <location>
        <begin position="231"/>
        <end position="245"/>
    </location>
</feature>
<dbReference type="Gene3D" id="1.10.10.10">
    <property type="entry name" value="Winged helix-like DNA-binding domain superfamily/Winged helix DNA-binding domain"/>
    <property type="match status" value="1"/>
</dbReference>
<dbReference type="Pfam" id="PF02198">
    <property type="entry name" value="SAM_PNT"/>
    <property type="match status" value="1"/>
</dbReference>
<dbReference type="GO" id="GO:0043565">
    <property type="term" value="F:sequence-specific DNA binding"/>
    <property type="evidence" value="ECO:0007669"/>
    <property type="project" value="InterPro"/>
</dbReference>
<dbReference type="EMBL" id="CAACVG010013855">
    <property type="protein sequence ID" value="VEN62428.1"/>
    <property type="molecule type" value="Genomic_DNA"/>
</dbReference>
<dbReference type="AlphaFoldDB" id="A0A653DQD6"/>